<evidence type="ECO:0000256" key="4">
    <source>
        <dbReference type="ARBA" id="ARBA00023157"/>
    </source>
</evidence>
<comment type="caution">
    <text evidence="8">The sequence shown here is derived from an EMBL/GenBank/DDBJ whole genome shotgun (WGS) entry which is preliminary data.</text>
</comment>
<dbReference type="PRINTS" id="PR00878">
    <property type="entry name" value="CHOLNESTRASE"/>
</dbReference>
<evidence type="ECO:0000256" key="6">
    <source>
        <dbReference type="SAM" id="MobiDB-lite"/>
    </source>
</evidence>
<keyword evidence="3 5" id="KW-0378">Hydrolase</keyword>
<dbReference type="InterPro" id="IPR029058">
    <property type="entry name" value="AB_hydrolase_fold"/>
</dbReference>
<dbReference type="GO" id="GO:0006581">
    <property type="term" value="P:acetylcholine catabolic process"/>
    <property type="evidence" value="ECO:0007669"/>
    <property type="project" value="TreeGrafter"/>
</dbReference>
<feature type="domain" description="Carboxylesterase type B" evidence="7">
    <location>
        <begin position="2"/>
        <end position="180"/>
    </location>
</feature>
<evidence type="ECO:0000313" key="8">
    <source>
        <dbReference type="EMBL" id="GFS20519.1"/>
    </source>
</evidence>
<dbReference type="GO" id="GO:0003990">
    <property type="term" value="F:acetylcholinesterase activity"/>
    <property type="evidence" value="ECO:0007669"/>
    <property type="project" value="TreeGrafter"/>
</dbReference>
<dbReference type="PANTHER" id="PTHR43918">
    <property type="entry name" value="ACETYLCHOLINESTERASE"/>
    <property type="match status" value="1"/>
</dbReference>
<dbReference type="PROSITE" id="PS00941">
    <property type="entry name" value="CARBOXYLESTERASE_B_2"/>
    <property type="match status" value="1"/>
</dbReference>
<evidence type="ECO:0000256" key="1">
    <source>
        <dbReference type="ARBA" id="ARBA00005964"/>
    </source>
</evidence>
<dbReference type="InterPro" id="IPR000997">
    <property type="entry name" value="Cholinesterase"/>
</dbReference>
<name>A0AAV4JCH3_9GAST</name>
<organism evidence="8 9">
    <name type="scientific">Elysia marginata</name>
    <dbReference type="NCBI Taxonomy" id="1093978"/>
    <lineage>
        <taxon>Eukaryota</taxon>
        <taxon>Metazoa</taxon>
        <taxon>Spiralia</taxon>
        <taxon>Lophotrochozoa</taxon>
        <taxon>Mollusca</taxon>
        <taxon>Gastropoda</taxon>
        <taxon>Heterobranchia</taxon>
        <taxon>Euthyneura</taxon>
        <taxon>Panpulmonata</taxon>
        <taxon>Sacoglossa</taxon>
        <taxon>Placobranchoidea</taxon>
        <taxon>Plakobranchidae</taxon>
        <taxon>Elysia</taxon>
    </lineage>
</organism>
<evidence type="ECO:0000256" key="2">
    <source>
        <dbReference type="ARBA" id="ARBA00022487"/>
    </source>
</evidence>
<dbReference type="GO" id="GO:0019695">
    <property type="term" value="P:choline metabolic process"/>
    <property type="evidence" value="ECO:0007669"/>
    <property type="project" value="TreeGrafter"/>
</dbReference>
<dbReference type="InterPro" id="IPR002018">
    <property type="entry name" value="CarbesteraseB"/>
</dbReference>
<protein>
    <recommendedName>
        <fullName evidence="5">Carboxylic ester hydrolase</fullName>
        <ecNumber evidence="5">3.1.1.-</ecNumber>
    </recommendedName>
</protein>
<dbReference type="EC" id="3.1.1.-" evidence="5"/>
<accession>A0AAV4JCH3</accession>
<reference evidence="8 9" key="1">
    <citation type="journal article" date="2021" name="Elife">
        <title>Chloroplast acquisition without the gene transfer in kleptoplastic sea slugs, Plakobranchus ocellatus.</title>
        <authorList>
            <person name="Maeda T."/>
            <person name="Takahashi S."/>
            <person name="Yoshida T."/>
            <person name="Shimamura S."/>
            <person name="Takaki Y."/>
            <person name="Nagai Y."/>
            <person name="Toyoda A."/>
            <person name="Suzuki Y."/>
            <person name="Arimoto A."/>
            <person name="Ishii H."/>
            <person name="Satoh N."/>
            <person name="Nishiyama T."/>
            <person name="Hasebe M."/>
            <person name="Maruyama T."/>
            <person name="Minagawa J."/>
            <person name="Obokata J."/>
            <person name="Shigenobu S."/>
        </authorList>
    </citation>
    <scope>NUCLEOTIDE SEQUENCE [LARGE SCALE GENOMIC DNA]</scope>
</reference>
<dbReference type="GO" id="GO:0005615">
    <property type="term" value="C:extracellular space"/>
    <property type="evidence" value="ECO:0007669"/>
    <property type="project" value="TreeGrafter"/>
</dbReference>
<keyword evidence="9" id="KW-1185">Reference proteome</keyword>
<evidence type="ECO:0000256" key="5">
    <source>
        <dbReference type="RuleBase" id="RU361235"/>
    </source>
</evidence>
<comment type="similarity">
    <text evidence="1 5">Belongs to the type-B carboxylesterase/lipase family.</text>
</comment>
<dbReference type="InterPro" id="IPR050654">
    <property type="entry name" value="AChE-related_enzymes"/>
</dbReference>
<feature type="region of interest" description="Disordered" evidence="6">
    <location>
        <begin position="1"/>
        <end position="20"/>
    </location>
</feature>
<dbReference type="Gene3D" id="3.40.50.1820">
    <property type="entry name" value="alpha/beta hydrolase"/>
    <property type="match status" value="1"/>
</dbReference>
<evidence type="ECO:0000256" key="3">
    <source>
        <dbReference type="ARBA" id="ARBA00022801"/>
    </source>
</evidence>
<evidence type="ECO:0000313" key="9">
    <source>
        <dbReference type="Proteomes" id="UP000762676"/>
    </source>
</evidence>
<dbReference type="GO" id="GO:0005886">
    <property type="term" value="C:plasma membrane"/>
    <property type="evidence" value="ECO:0007669"/>
    <property type="project" value="TreeGrafter"/>
</dbReference>
<dbReference type="SUPFAM" id="SSF53474">
    <property type="entry name" value="alpha/beta-Hydrolases"/>
    <property type="match status" value="1"/>
</dbReference>
<dbReference type="InterPro" id="IPR019819">
    <property type="entry name" value="Carboxylesterase_B_CS"/>
</dbReference>
<sequence>MHPEQIDPWDSTLDANKKPNSCMQKPDKYFGDFNGSNVWNPNTNVSEDCLYLNVWTPHQSSPPTTRKQAANKAVMVWIYGGSFMSGSSTLDVYDGKFLAAEEDVVVISMQFRFGALGYLVLESLNSPGNAGMMDVRMALEWVQRNVHLFGGNAHNVTVFGESSGAVSAGLLMLSSLGEYAVKQMYLRTLILENRG</sequence>
<evidence type="ECO:0000259" key="7">
    <source>
        <dbReference type="Pfam" id="PF00135"/>
    </source>
</evidence>
<dbReference type="Proteomes" id="UP000762676">
    <property type="component" value="Unassembled WGS sequence"/>
</dbReference>
<dbReference type="Pfam" id="PF00135">
    <property type="entry name" value="COesterase"/>
    <property type="match status" value="1"/>
</dbReference>
<gene>
    <name evidence="8" type="ORF">ElyMa_001573200</name>
</gene>
<keyword evidence="4" id="KW-1015">Disulfide bond</keyword>
<proteinExistence type="inferred from homology"/>
<dbReference type="PANTHER" id="PTHR43918:SF12">
    <property type="entry name" value="ACETYLCHOLINESTERASE 1"/>
    <property type="match status" value="1"/>
</dbReference>
<dbReference type="InterPro" id="IPR019826">
    <property type="entry name" value="Carboxylesterase_B_AS"/>
</dbReference>
<dbReference type="PROSITE" id="PS00122">
    <property type="entry name" value="CARBOXYLESTERASE_B_1"/>
    <property type="match status" value="1"/>
</dbReference>
<dbReference type="EMBL" id="BMAT01003106">
    <property type="protein sequence ID" value="GFS20519.1"/>
    <property type="molecule type" value="Genomic_DNA"/>
</dbReference>
<dbReference type="AlphaFoldDB" id="A0AAV4JCH3"/>
<keyword evidence="2" id="KW-0719">Serine esterase</keyword>